<evidence type="ECO:0000313" key="3">
    <source>
        <dbReference type="Proteomes" id="UP000092460"/>
    </source>
</evidence>
<dbReference type="Proteomes" id="UP000092460">
    <property type="component" value="Unassembled WGS sequence"/>
</dbReference>
<dbReference type="EMBL" id="JXJN01013640">
    <property type="status" value="NOT_ANNOTATED_CDS"/>
    <property type="molecule type" value="Genomic_DNA"/>
</dbReference>
<reference evidence="3" key="1">
    <citation type="submission" date="2015-01" db="EMBL/GenBank/DDBJ databases">
        <authorList>
            <person name="Aksoy S."/>
            <person name="Warren W."/>
            <person name="Wilson R.K."/>
        </authorList>
    </citation>
    <scope>NUCLEOTIDE SEQUENCE [LARGE SCALE GENOMIC DNA]</scope>
    <source>
        <strain evidence="3">IAEA</strain>
    </source>
</reference>
<protein>
    <submittedName>
        <fullName evidence="2">Uncharacterized protein</fullName>
    </submittedName>
</protein>
<keyword evidence="3" id="KW-1185">Reference proteome</keyword>
<accession>A0A1B0BFS5</accession>
<dbReference type="EnsemblMetazoa" id="GPPI028624-RA">
    <property type="protein sequence ID" value="GPPI028624-PA"/>
    <property type="gene ID" value="GPPI028624"/>
</dbReference>
<name>A0A1B0BFS5_9MUSC</name>
<evidence type="ECO:0000313" key="2">
    <source>
        <dbReference type="EnsemblMetazoa" id="GPPI028624-PA"/>
    </source>
</evidence>
<organism evidence="2 3">
    <name type="scientific">Glossina palpalis gambiensis</name>
    <dbReference type="NCBI Taxonomy" id="67801"/>
    <lineage>
        <taxon>Eukaryota</taxon>
        <taxon>Metazoa</taxon>
        <taxon>Ecdysozoa</taxon>
        <taxon>Arthropoda</taxon>
        <taxon>Hexapoda</taxon>
        <taxon>Insecta</taxon>
        <taxon>Pterygota</taxon>
        <taxon>Neoptera</taxon>
        <taxon>Endopterygota</taxon>
        <taxon>Diptera</taxon>
        <taxon>Brachycera</taxon>
        <taxon>Muscomorpha</taxon>
        <taxon>Hippoboscoidea</taxon>
        <taxon>Glossinidae</taxon>
        <taxon>Glossina</taxon>
    </lineage>
</organism>
<keyword evidence="1" id="KW-0472">Membrane</keyword>
<keyword evidence="1" id="KW-0812">Transmembrane</keyword>
<evidence type="ECO:0000256" key="1">
    <source>
        <dbReference type="SAM" id="Phobius"/>
    </source>
</evidence>
<feature type="transmembrane region" description="Helical" evidence="1">
    <location>
        <begin position="24"/>
        <end position="46"/>
    </location>
</feature>
<proteinExistence type="predicted"/>
<keyword evidence="1" id="KW-1133">Transmembrane helix</keyword>
<reference evidence="2" key="2">
    <citation type="submission" date="2020-05" db="UniProtKB">
        <authorList>
            <consortium name="EnsemblMetazoa"/>
        </authorList>
    </citation>
    <scope>IDENTIFICATION</scope>
    <source>
        <strain evidence="2">IAEA</strain>
    </source>
</reference>
<sequence length="90" mass="10703">MFSFLKSTESGIYKQNERNTMITFWYFLHSTELPVMFLLICIPFPFKIFEHHSSLNRQNFLPSLTPIFQFQLIHEITKAIKYSHTCALPT</sequence>
<dbReference type="AlphaFoldDB" id="A0A1B0BFS5"/>
<dbReference type="VEuPathDB" id="VectorBase:GPPI028624"/>